<dbReference type="GeneID" id="140697254"/>
<feature type="compositionally biased region" description="Pro residues" evidence="1">
    <location>
        <begin position="212"/>
        <end position="227"/>
    </location>
</feature>
<feature type="compositionally biased region" description="Pro residues" evidence="1">
    <location>
        <begin position="87"/>
        <end position="101"/>
    </location>
</feature>
<gene>
    <name evidence="3" type="primary">LOC140697254</name>
</gene>
<evidence type="ECO:0000256" key="1">
    <source>
        <dbReference type="SAM" id="MobiDB-lite"/>
    </source>
</evidence>
<reference evidence="3" key="1">
    <citation type="submission" date="2025-08" db="UniProtKB">
        <authorList>
            <consortium name="RefSeq"/>
        </authorList>
    </citation>
    <scope>IDENTIFICATION</scope>
</reference>
<name>A0ABM5DGV1_VICPA</name>
<accession>A0ABM5DGV1</accession>
<feature type="region of interest" description="Disordered" evidence="1">
    <location>
        <begin position="55"/>
        <end position="246"/>
    </location>
</feature>
<dbReference type="Proteomes" id="UP001652581">
    <property type="component" value="Chromosome 7"/>
</dbReference>
<evidence type="ECO:0008006" key="4">
    <source>
        <dbReference type="Google" id="ProtNLM"/>
    </source>
</evidence>
<proteinExistence type="predicted"/>
<organism evidence="2 3">
    <name type="scientific">Vicugna pacos</name>
    <name type="common">Alpaca</name>
    <name type="synonym">Lama pacos</name>
    <dbReference type="NCBI Taxonomy" id="30538"/>
    <lineage>
        <taxon>Eukaryota</taxon>
        <taxon>Metazoa</taxon>
        <taxon>Chordata</taxon>
        <taxon>Craniata</taxon>
        <taxon>Vertebrata</taxon>
        <taxon>Euteleostomi</taxon>
        <taxon>Mammalia</taxon>
        <taxon>Eutheria</taxon>
        <taxon>Laurasiatheria</taxon>
        <taxon>Artiodactyla</taxon>
        <taxon>Tylopoda</taxon>
        <taxon>Camelidae</taxon>
        <taxon>Vicugna</taxon>
    </lineage>
</organism>
<feature type="compositionally biased region" description="Low complexity" evidence="1">
    <location>
        <begin position="158"/>
        <end position="168"/>
    </location>
</feature>
<protein>
    <recommendedName>
        <fullName evidence="4">Basic proline-rich protein-like</fullName>
    </recommendedName>
</protein>
<sequence>MYPRPGPVVVLVECGPDCWWGGGVKLGESRVFPDQLPEEERGLGSRPPRVVVSAAAARQGLRRKDEGRVPIPISESNQNGSSVANLPLPPAVHEPFKPPAPRGTRRSRLAELDQRPWAGPAPTRRSRVPPPRSGCSSRPAGAHARSPHRKESAHTPGRPSSRAAAASPVLGGLSARRDSKSCGRQGAVRTQGGCGGAGLWKMPAGGASVRCSPPPPPRNPVRPPGNSPPTQGVPQRDASAGTRPTAGCAGCAPEFCTELNQPILPNIRK</sequence>
<dbReference type="RefSeq" id="XP_072820134.1">
    <property type="nucleotide sequence ID" value="XM_072964033.1"/>
</dbReference>
<feature type="compositionally biased region" description="Polar residues" evidence="1">
    <location>
        <begin position="74"/>
        <end position="84"/>
    </location>
</feature>
<keyword evidence="2" id="KW-1185">Reference proteome</keyword>
<evidence type="ECO:0000313" key="2">
    <source>
        <dbReference type="Proteomes" id="UP001652581"/>
    </source>
</evidence>
<evidence type="ECO:0000313" key="3">
    <source>
        <dbReference type="RefSeq" id="XP_072820134.1"/>
    </source>
</evidence>